<reference evidence="9" key="1">
    <citation type="submission" date="2019-10" db="EMBL/GenBank/DDBJ databases">
        <authorList>
            <person name="Zhang R."/>
            <person name="Pan Y."/>
            <person name="Wang J."/>
            <person name="Ma R."/>
            <person name="Yu S."/>
        </authorList>
    </citation>
    <scope>NUCLEOTIDE SEQUENCE</scope>
    <source>
        <strain evidence="9">LA-IB0</strain>
        <tissue evidence="9">Leaf</tissue>
    </source>
</reference>
<evidence type="ECO:0000259" key="8">
    <source>
        <dbReference type="Pfam" id="PF23598"/>
    </source>
</evidence>
<evidence type="ECO:0000256" key="2">
    <source>
        <dbReference type="ARBA" id="ARBA00022614"/>
    </source>
</evidence>
<dbReference type="PANTHER" id="PTHR23155:SF1185">
    <property type="entry name" value="DISEASE RESISTANCE RPP8-LIKE PROTEIN 3-RELATED"/>
    <property type="match status" value="1"/>
</dbReference>
<dbReference type="GO" id="GO:0043531">
    <property type="term" value="F:ADP binding"/>
    <property type="evidence" value="ECO:0007669"/>
    <property type="project" value="InterPro"/>
</dbReference>
<keyword evidence="10" id="KW-1185">Reference proteome</keyword>
<accession>A0AAV6WPC8</accession>
<evidence type="ECO:0000313" key="10">
    <source>
        <dbReference type="Proteomes" id="UP000826271"/>
    </source>
</evidence>
<gene>
    <name evidence="9" type="ORF">BUALT_Bualt14G0040600</name>
</gene>
<name>A0AAV6WPC8_9LAMI</name>
<comment type="caution">
    <text evidence="9">The sequence shown here is derived from an EMBL/GenBank/DDBJ whole genome shotgun (WGS) entry which is preliminary data.</text>
</comment>
<dbReference type="GO" id="GO:0005524">
    <property type="term" value="F:ATP binding"/>
    <property type="evidence" value="ECO:0007669"/>
    <property type="project" value="UniProtKB-KW"/>
</dbReference>
<feature type="domain" description="Disease resistance R13L4/SHOC-2-like LRR" evidence="8">
    <location>
        <begin position="291"/>
        <end position="607"/>
    </location>
</feature>
<evidence type="ECO:0008006" key="11">
    <source>
        <dbReference type="Google" id="ProtNLM"/>
    </source>
</evidence>
<dbReference type="SUPFAM" id="SSF52540">
    <property type="entry name" value="P-loop containing nucleoside triphosphate hydrolases"/>
    <property type="match status" value="1"/>
</dbReference>
<dbReference type="Proteomes" id="UP000826271">
    <property type="component" value="Unassembled WGS sequence"/>
</dbReference>
<feature type="domain" description="Disease resistance protein winged helix" evidence="7">
    <location>
        <begin position="142"/>
        <end position="219"/>
    </location>
</feature>
<dbReference type="InterPro" id="IPR032675">
    <property type="entry name" value="LRR_dom_sf"/>
</dbReference>
<dbReference type="Pfam" id="PF23559">
    <property type="entry name" value="WHD_DRP"/>
    <property type="match status" value="1"/>
</dbReference>
<organism evidence="9 10">
    <name type="scientific">Buddleja alternifolia</name>
    <dbReference type="NCBI Taxonomy" id="168488"/>
    <lineage>
        <taxon>Eukaryota</taxon>
        <taxon>Viridiplantae</taxon>
        <taxon>Streptophyta</taxon>
        <taxon>Embryophyta</taxon>
        <taxon>Tracheophyta</taxon>
        <taxon>Spermatophyta</taxon>
        <taxon>Magnoliopsida</taxon>
        <taxon>eudicotyledons</taxon>
        <taxon>Gunneridae</taxon>
        <taxon>Pentapetalae</taxon>
        <taxon>asterids</taxon>
        <taxon>lamiids</taxon>
        <taxon>Lamiales</taxon>
        <taxon>Scrophulariaceae</taxon>
        <taxon>Buddlejeae</taxon>
        <taxon>Buddleja</taxon>
    </lineage>
</organism>
<dbReference type="Gene3D" id="3.80.10.10">
    <property type="entry name" value="Ribonuclease Inhibitor"/>
    <property type="match status" value="2"/>
</dbReference>
<keyword evidence="5" id="KW-0611">Plant defense</keyword>
<evidence type="ECO:0000256" key="1">
    <source>
        <dbReference type="ARBA" id="ARBA00008894"/>
    </source>
</evidence>
<comment type="similarity">
    <text evidence="1">Belongs to the disease resistance NB-LRR family.</text>
</comment>
<dbReference type="PANTHER" id="PTHR23155">
    <property type="entry name" value="DISEASE RESISTANCE PROTEIN RP"/>
    <property type="match status" value="1"/>
</dbReference>
<protein>
    <recommendedName>
        <fullName evidence="11">NB-ARC domain-containing protein</fullName>
    </recommendedName>
</protein>
<dbReference type="Gene3D" id="1.10.8.430">
    <property type="entry name" value="Helical domain of apoptotic protease-activating factors"/>
    <property type="match status" value="1"/>
</dbReference>
<dbReference type="SUPFAM" id="SSF52058">
    <property type="entry name" value="L domain-like"/>
    <property type="match status" value="1"/>
</dbReference>
<dbReference type="InterPro" id="IPR055414">
    <property type="entry name" value="LRR_R13L4/SHOC2-like"/>
</dbReference>
<evidence type="ECO:0000256" key="3">
    <source>
        <dbReference type="ARBA" id="ARBA00022737"/>
    </source>
</evidence>
<dbReference type="EMBL" id="WHWC01000014">
    <property type="protein sequence ID" value="KAG8369694.1"/>
    <property type="molecule type" value="Genomic_DNA"/>
</dbReference>
<dbReference type="InterPro" id="IPR036388">
    <property type="entry name" value="WH-like_DNA-bd_sf"/>
</dbReference>
<proteinExistence type="inferred from homology"/>
<dbReference type="InterPro" id="IPR058922">
    <property type="entry name" value="WHD_DRP"/>
</dbReference>
<evidence type="ECO:0000256" key="5">
    <source>
        <dbReference type="ARBA" id="ARBA00022821"/>
    </source>
</evidence>
<keyword evidence="6" id="KW-0067">ATP-binding</keyword>
<sequence length="657" mass="75952">MAYGFVGVDGWVYGSSEGLGFGDGVDGWAYSGVDGVLIRWRMRSTETEMRKLITTESKLLEDEGKEIVRKCGCLPLAISVIGGILRGKKTSSEWEKVKKNIDLYLKQGEGVGKDTRILQILDLSYNVLPYNLKPCFLYLGCFQEDKDIEAEQLYLLWMAEGMISSENKGRGETLRDVAERYLYELANRCMVQVKVEDDEYSIYDRSVSCRLHDLMRDLCLSKGKQEEFVEVVDTHRPIDIGSLLGRTHRLAIHNKENWEDLQFVYERRNQNLRSLLLLHFQYTGIFTISCIDFGMFTSLKILMLEGCEFKNDKLPDGIEKLILLKHLSLYESKVDEVPPSIRKLPCLQSLDVRTNCQLKLPSVINSTGRLRHLFLPAEITCIERGGKLKLDGLNELETLSWFNSQSVDFSHIHKLVNLRELNGYICDEESLSRIVLYISDHQYQLRKTIFGISSSCTMNSEQGGSIDLLRKMLMCHSLVKLCMSCHVRKLPAYEPQLCRNLIYLTLDDCRMEEDPMQTLEKFPMLRTLQLVKNAFVGREMVCRAAGFPQLRHLYIISLRSLVEWRVEESAMPNLSTLKLNDLFNLVEWRVEERAMPNLSSLHIVRCKKLKMIPEGLRFITTLQKMTIRWMPQKFVDRIRIVDGEDYDKIKHIPSINF</sequence>
<dbReference type="InterPro" id="IPR044974">
    <property type="entry name" value="Disease_R_plants"/>
</dbReference>
<dbReference type="AlphaFoldDB" id="A0AAV6WPC8"/>
<dbReference type="InterPro" id="IPR027417">
    <property type="entry name" value="P-loop_NTPase"/>
</dbReference>
<dbReference type="InterPro" id="IPR042197">
    <property type="entry name" value="Apaf_helical"/>
</dbReference>
<keyword evidence="2" id="KW-0433">Leucine-rich repeat</keyword>
<dbReference type="FunFam" id="1.10.10.10:FF:000322">
    <property type="entry name" value="Probable disease resistance protein At1g63360"/>
    <property type="match status" value="1"/>
</dbReference>
<dbReference type="Pfam" id="PF23598">
    <property type="entry name" value="LRR_14"/>
    <property type="match status" value="1"/>
</dbReference>
<evidence type="ECO:0000259" key="7">
    <source>
        <dbReference type="Pfam" id="PF23559"/>
    </source>
</evidence>
<evidence type="ECO:0000256" key="4">
    <source>
        <dbReference type="ARBA" id="ARBA00022741"/>
    </source>
</evidence>
<keyword evidence="3" id="KW-0677">Repeat</keyword>
<dbReference type="GO" id="GO:0098542">
    <property type="term" value="P:defense response to other organism"/>
    <property type="evidence" value="ECO:0007669"/>
    <property type="project" value="TreeGrafter"/>
</dbReference>
<dbReference type="Gene3D" id="1.10.10.10">
    <property type="entry name" value="Winged helix-like DNA-binding domain superfamily/Winged helix DNA-binding domain"/>
    <property type="match status" value="1"/>
</dbReference>
<evidence type="ECO:0000256" key="6">
    <source>
        <dbReference type="ARBA" id="ARBA00022840"/>
    </source>
</evidence>
<evidence type="ECO:0000313" key="9">
    <source>
        <dbReference type="EMBL" id="KAG8369694.1"/>
    </source>
</evidence>
<keyword evidence="4" id="KW-0547">Nucleotide-binding</keyword>